<dbReference type="AlphaFoldDB" id="A0A370L8Q3"/>
<evidence type="ECO:0000259" key="2">
    <source>
        <dbReference type="Pfam" id="PF08327"/>
    </source>
</evidence>
<reference evidence="4" key="1">
    <citation type="submission" date="2018-07" db="EMBL/GenBank/DDBJ databases">
        <authorList>
            <person name="Safronova V.I."/>
            <person name="Chirak E.R."/>
            <person name="Sazanova A.L."/>
        </authorList>
    </citation>
    <scope>NUCLEOTIDE SEQUENCE [LARGE SCALE GENOMIC DNA]</scope>
    <source>
        <strain evidence="4">RCAM04685</strain>
    </source>
</reference>
<dbReference type="Gene3D" id="3.30.530.20">
    <property type="match status" value="1"/>
</dbReference>
<dbReference type="OrthoDB" id="9786557at2"/>
<dbReference type="InterPro" id="IPR013538">
    <property type="entry name" value="ASHA1/2-like_C"/>
</dbReference>
<accession>A0A370L8Q3</accession>
<dbReference type="SUPFAM" id="SSF55961">
    <property type="entry name" value="Bet v1-like"/>
    <property type="match status" value="1"/>
</dbReference>
<dbReference type="Pfam" id="PF08327">
    <property type="entry name" value="AHSA1"/>
    <property type="match status" value="1"/>
</dbReference>
<organism evidence="3 4">
    <name type="scientific">Bosea caraganae</name>
    <dbReference type="NCBI Taxonomy" id="2763117"/>
    <lineage>
        <taxon>Bacteria</taxon>
        <taxon>Pseudomonadati</taxon>
        <taxon>Pseudomonadota</taxon>
        <taxon>Alphaproteobacteria</taxon>
        <taxon>Hyphomicrobiales</taxon>
        <taxon>Boseaceae</taxon>
        <taxon>Bosea</taxon>
    </lineage>
</organism>
<dbReference type="RefSeq" id="WP_114828647.1">
    <property type="nucleotide sequence ID" value="NZ_QQTO01000001.1"/>
</dbReference>
<dbReference type="InterPro" id="IPR023393">
    <property type="entry name" value="START-like_dom_sf"/>
</dbReference>
<evidence type="ECO:0000256" key="1">
    <source>
        <dbReference type="ARBA" id="ARBA00006817"/>
    </source>
</evidence>
<feature type="domain" description="Activator of Hsp90 ATPase homologue 1/2-like C-terminal" evidence="2">
    <location>
        <begin position="16"/>
        <end position="151"/>
    </location>
</feature>
<comment type="similarity">
    <text evidence="1">Belongs to the AHA1 family.</text>
</comment>
<sequence length="155" mass="17013">MPGGTRTDLASRVIRATRQAIYRAFADPAALIVWMPPKGMRARLEHFDLRAGGGYRMILTYEDPAAQGKATADSDIVEVRFTEIRPNERIVQQVEFESDDPAFAGVMTMTWQLVTVSEGTEVIIRCDNVPSGIGKDDHAAGLRSTLTNLAVFTEG</sequence>
<protein>
    <submittedName>
        <fullName evidence="3">ATPase</fullName>
    </submittedName>
</protein>
<name>A0A370L8Q3_9HYPH</name>
<gene>
    <name evidence="3" type="ORF">DWE98_07885</name>
</gene>
<proteinExistence type="inferred from homology"/>
<dbReference type="EMBL" id="QQTP01000003">
    <property type="protein sequence ID" value="RDJ26763.1"/>
    <property type="molecule type" value="Genomic_DNA"/>
</dbReference>
<keyword evidence="4" id="KW-1185">Reference proteome</keyword>
<dbReference type="Proteomes" id="UP000255207">
    <property type="component" value="Unassembled WGS sequence"/>
</dbReference>
<dbReference type="CDD" id="cd08895">
    <property type="entry name" value="SRPBCC_CalC_Aha1-like_2"/>
    <property type="match status" value="1"/>
</dbReference>
<evidence type="ECO:0000313" key="3">
    <source>
        <dbReference type="EMBL" id="RDJ26763.1"/>
    </source>
</evidence>
<evidence type="ECO:0000313" key="4">
    <source>
        <dbReference type="Proteomes" id="UP000255207"/>
    </source>
</evidence>
<comment type="caution">
    <text evidence="3">The sequence shown here is derived from an EMBL/GenBank/DDBJ whole genome shotgun (WGS) entry which is preliminary data.</text>
</comment>